<dbReference type="EMBL" id="JBBHJY010000001">
    <property type="protein sequence ID" value="MEJ6008649.1"/>
    <property type="molecule type" value="Genomic_DNA"/>
</dbReference>
<evidence type="ECO:0000313" key="2">
    <source>
        <dbReference type="Proteomes" id="UP001379235"/>
    </source>
</evidence>
<evidence type="ECO:0008006" key="3">
    <source>
        <dbReference type="Google" id="ProtNLM"/>
    </source>
</evidence>
<protein>
    <recommendedName>
        <fullName evidence="3">DUF222 domain-containing protein</fullName>
    </recommendedName>
</protein>
<proteinExistence type="predicted"/>
<sequence length="148" mass="16365">MTGSVTIANTAERVTAEHLRDQCATALERRRESYPAMIASGSIDEATAARDIEGWQMLFLEWTWNCLPRGDGQRAMPYALGISDAARAITCDAVDLSLRRIRSELSRLGGGGAQRPELLRQEDVIRTLRLHLDAAPNSQNRSTERKAA</sequence>
<dbReference type="RefSeq" id="WP_339964250.1">
    <property type="nucleotide sequence ID" value="NZ_JBBHJY010000001.1"/>
</dbReference>
<accession>A0ABU8S520</accession>
<dbReference type="Proteomes" id="UP001379235">
    <property type="component" value="Unassembled WGS sequence"/>
</dbReference>
<gene>
    <name evidence="1" type="ORF">WG900_01825</name>
</gene>
<comment type="caution">
    <text evidence="1">The sequence shown here is derived from an EMBL/GenBank/DDBJ whole genome shotgun (WGS) entry which is preliminary data.</text>
</comment>
<evidence type="ECO:0000313" key="1">
    <source>
        <dbReference type="EMBL" id="MEJ6008649.1"/>
    </source>
</evidence>
<reference evidence="1 2" key="1">
    <citation type="submission" date="2024-03" db="EMBL/GenBank/DDBJ databases">
        <authorList>
            <person name="Jo J.-H."/>
        </authorList>
    </citation>
    <scope>NUCLEOTIDE SEQUENCE [LARGE SCALE GENOMIC DNA]</scope>
    <source>
        <strain evidence="1 2">AS3R-12</strain>
    </source>
</reference>
<organism evidence="1 2">
    <name type="scientific">Novosphingobium aquae</name>
    <dbReference type="NCBI Taxonomy" id="3133435"/>
    <lineage>
        <taxon>Bacteria</taxon>
        <taxon>Pseudomonadati</taxon>
        <taxon>Pseudomonadota</taxon>
        <taxon>Alphaproteobacteria</taxon>
        <taxon>Sphingomonadales</taxon>
        <taxon>Sphingomonadaceae</taxon>
        <taxon>Novosphingobium</taxon>
    </lineage>
</organism>
<name>A0ABU8S520_9SPHN</name>
<keyword evidence="2" id="KW-1185">Reference proteome</keyword>